<dbReference type="EMBL" id="FPIZ01000002">
    <property type="protein sequence ID" value="SFW26248.1"/>
    <property type="molecule type" value="Genomic_DNA"/>
</dbReference>
<dbReference type="STRING" id="1004.SAMN05661012_00854"/>
<feature type="compositionally biased region" description="Basic and acidic residues" evidence="1">
    <location>
        <begin position="36"/>
        <end position="61"/>
    </location>
</feature>
<dbReference type="OrthoDB" id="679248at2"/>
<evidence type="ECO:0000313" key="3">
    <source>
        <dbReference type="EMBL" id="WQG91422.1"/>
    </source>
</evidence>
<proteinExistence type="predicted"/>
<dbReference type="RefSeq" id="WP_072357352.1">
    <property type="nucleotide sequence ID" value="NZ_CP139972.1"/>
</dbReference>
<protein>
    <submittedName>
        <fullName evidence="2">Uncharacterized protein</fullName>
    </submittedName>
</protein>
<gene>
    <name evidence="2" type="ORF">SAMN05661012_00854</name>
    <name evidence="3" type="ORF">SR876_07915</name>
</gene>
<dbReference type="EMBL" id="CP140154">
    <property type="protein sequence ID" value="WQG91422.1"/>
    <property type="molecule type" value="Genomic_DNA"/>
</dbReference>
<dbReference type="AlphaFoldDB" id="A0A1K1MSU9"/>
<sequence>MEIRDRSIGSTGLEQGEPNLGNNYSRDITREVTSNDPERIIIPKKDKDKKTQNKGDKNQQQ</sequence>
<evidence type="ECO:0000313" key="5">
    <source>
        <dbReference type="Proteomes" id="UP001326715"/>
    </source>
</evidence>
<dbReference type="Proteomes" id="UP000183788">
    <property type="component" value="Unassembled WGS sequence"/>
</dbReference>
<reference evidence="2 4" key="1">
    <citation type="submission" date="2016-11" db="EMBL/GenBank/DDBJ databases">
        <authorList>
            <person name="Jaros S."/>
            <person name="Januszkiewicz K."/>
            <person name="Wedrychowicz H."/>
        </authorList>
    </citation>
    <scope>NUCLEOTIDE SEQUENCE [LARGE SCALE GENOMIC DNA]</scope>
    <source>
        <strain evidence="2 4">DSM 784</strain>
    </source>
</reference>
<dbReference type="Proteomes" id="UP001326715">
    <property type="component" value="Chromosome"/>
</dbReference>
<accession>A0A1K1MSU9</accession>
<feature type="region of interest" description="Disordered" evidence="1">
    <location>
        <begin position="1"/>
        <end position="61"/>
    </location>
</feature>
<name>A0A1K1MSU9_9BACT</name>
<keyword evidence="5" id="KW-1185">Reference proteome</keyword>
<evidence type="ECO:0000313" key="4">
    <source>
        <dbReference type="Proteomes" id="UP000183788"/>
    </source>
</evidence>
<reference evidence="3 5" key="2">
    <citation type="submission" date="2023-11" db="EMBL/GenBank/DDBJ databases">
        <title>MicrobeMod: A computational toolkit for identifying prokaryotic methylation and restriction-modification with nanopore sequencing.</title>
        <authorList>
            <person name="Crits-Christoph A."/>
            <person name="Kang S.C."/>
            <person name="Lee H."/>
            <person name="Ostrov N."/>
        </authorList>
    </citation>
    <scope>NUCLEOTIDE SEQUENCE [LARGE SCALE GENOMIC DNA]</scope>
    <source>
        <strain evidence="3 5">ATCC 23090</strain>
    </source>
</reference>
<feature type="compositionally biased region" description="Polar residues" evidence="1">
    <location>
        <begin position="20"/>
        <end position="35"/>
    </location>
</feature>
<evidence type="ECO:0000313" key="2">
    <source>
        <dbReference type="EMBL" id="SFW26248.1"/>
    </source>
</evidence>
<evidence type="ECO:0000256" key="1">
    <source>
        <dbReference type="SAM" id="MobiDB-lite"/>
    </source>
</evidence>
<organism evidence="2 4">
    <name type="scientific">Chitinophaga sancti</name>
    <dbReference type="NCBI Taxonomy" id="1004"/>
    <lineage>
        <taxon>Bacteria</taxon>
        <taxon>Pseudomonadati</taxon>
        <taxon>Bacteroidota</taxon>
        <taxon>Chitinophagia</taxon>
        <taxon>Chitinophagales</taxon>
        <taxon>Chitinophagaceae</taxon>
        <taxon>Chitinophaga</taxon>
    </lineage>
</organism>